<proteinExistence type="predicted"/>
<name>A0ABQ2I8Y0_9PSEU</name>
<comment type="caution">
    <text evidence="2">The sequence shown here is derived from an EMBL/GenBank/DDBJ whole genome shotgun (WGS) entry which is preliminary data.</text>
</comment>
<accession>A0ABQ2I8Y0</accession>
<evidence type="ECO:0000313" key="2">
    <source>
        <dbReference type="EMBL" id="GGN04033.1"/>
    </source>
</evidence>
<dbReference type="InterPro" id="IPR027268">
    <property type="entry name" value="Peptidase_M4/M1_CTD_sf"/>
</dbReference>
<keyword evidence="3" id="KW-1185">Reference proteome</keyword>
<gene>
    <name evidence="2" type="ORF">GCM10011609_49010</name>
</gene>
<dbReference type="SUPFAM" id="SSF63737">
    <property type="entry name" value="Leukotriene A4 hydrolase N-terminal domain"/>
    <property type="match status" value="1"/>
</dbReference>
<dbReference type="EMBL" id="BMNC01000006">
    <property type="protein sequence ID" value="GGN04033.1"/>
    <property type="molecule type" value="Genomic_DNA"/>
</dbReference>
<dbReference type="SUPFAM" id="SSF55486">
    <property type="entry name" value="Metalloproteases ('zincins'), catalytic domain"/>
    <property type="match status" value="1"/>
</dbReference>
<protein>
    <submittedName>
        <fullName evidence="2">Peptidase</fullName>
    </submittedName>
</protein>
<organism evidence="2 3">
    <name type="scientific">Lentzea pudingi</name>
    <dbReference type="NCBI Taxonomy" id="1789439"/>
    <lineage>
        <taxon>Bacteria</taxon>
        <taxon>Bacillati</taxon>
        <taxon>Actinomycetota</taxon>
        <taxon>Actinomycetes</taxon>
        <taxon>Pseudonocardiales</taxon>
        <taxon>Pseudonocardiaceae</taxon>
        <taxon>Lentzea</taxon>
    </lineage>
</organism>
<feature type="region of interest" description="Disordered" evidence="1">
    <location>
        <begin position="1"/>
        <end position="24"/>
    </location>
</feature>
<dbReference type="Proteomes" id="UP000597656">
    <property type="component" value="Unassembled WGS sequence"/>
</dbReference>
<evidence type="ECO:0000313" key="3">
    <source>
        <dbReference type="Proteomes" id="UP000597656"/>
    </source>
</evidence>
<dbReference type="Gene3D" id="2.60.40.1730">
    <property type="entry name" value="tricorn interacting facor f3 domain"/>
    <property type="match status" value="1"/>
</dbReference>
<reference evidence="3" key="1">
    <citation type="journal article" date="2019" name="Int. J. Syst. Evol. Microbiol.">
        <title>The Global Catalogue of Microorganisms (GCM) 10K type strain sequencing project: providing services to taxonomists for standard genome sequencing and annotation.</title>
        <authorList>
            <consortium name="The Broad Institute Genomics Platform"/>
            <consortium name="The Broad Institute Genome Sequencing Center for Infectious Disease"/>
            <person name="Wu L."/>
            <person name="Ma J."/>
        </authorList>
    </citation>
    <scope>NUCLEOTIDE SEQUENCE [LARGE SCALE GENOMIC DNA]</scope>
    <source>
        <strain evidence="3">CGMCC 4.7319</strain>
    </source>
</reference>
<dbReference type="CDD" id="cd09603">
    <property type="entry name" value="M1_APN_like"/>
    <property type="match status" value="1"/>
</dbReference>
<dbReference type="InterPro" id="IPR042097">
    <property type="entry name" value="Aminopeptidase_N-like_N_sf"/>
</dbReference>
<sequence length="494" mass="53401">MGKWHWPGPAGHAETGGTLPPSREVSPMAVRIRRTFSSATLLLCGLSLCPAVAHADDTIGSDGYVHVAPNGVVLGVDPYYPTDGNGGYDVAGYTVDLSYDPAARFLNARTVVSATTTQRLSRFNLDLRGLTVTSVRVDGVRASFVRRGEHELVITPAGTLAADTSFTVEVLYCGRPQPEHAPRGVTGWRTTWSGGVLAAGAPHSASTWFPVNETSADKATFHLNARVPAGWSVVSNGVRKSVHEGLHAWEEDVPITPSATMIAIDRFSIRESTLPGGIAVLDAFAPGAGTAPARHLPEMLEFLNGKLGPYPLPVTGGVYLPDRLAYSHPSQGRPVHGAAAGQSALVQALASQWWGNQLAIKMGKDQPMVESFARYVAWLWEESRGGPSVEQRYQDALRQAGTDIRFWGRKLADPGVGREFSVTDKGVLMVHALRKHIGDEKFFTVLREYPAIAVLLNQGWYDWELYTAAVADQDLTAFHEAWVHGTTLPPAELR</sequence>
<evidence type="ECO:0000256" key="1">
    <source>
        <dbReference type="SAM" id="MobiDB-lite"/>
    </source>
</evidence>
<dbReference type="Gene3D" id="1.10.390.10">
    <property type="entry name" value="Neutral Protease Domain 2"/>
    <property type="match status" value="1"/>
</dbReference>